<evidence type="ECO:0000256" key="1">
    <source>
        <dbReference type="ARBA" id="ARBA00007847"/>
    </source>
</evidence>
<gene>
    <name evidence="3" type="ORF">JS528_02385</name>
</gene>
<dbReference type="PANTHER" id="PTHR21198">
    <property type="entry name" value="GLUTAMATE RACEMASE"/>
    <property type="match status" value="1"/>
</dbReference>
<keyword evidence="4" id="KW-1185">Reference proteome</keyword>
<keyword evidence="2" id="KW-0413">Isomerase</keyword>
<dbReference type="InterPro" id="IPR033134">
    <property type="entry name" value="Asp/Glu_racemase_AS_2"/>
</dbReference>
<dbReference type="EMBL" id="JAFEJS010000001">
    <property type="protein sequence ID" value="MBT1172226.1"/>
    <property type="molecule type" value="Genomic_DNA"/>
</dbReference>
<protein>
    <submittedName>
        <fullName evidence="3">Aspartate/glutamate racemase family protein</fullName>
    </submittedName>
</protein>
<name>A0ABS5UMT7_9BIFI</name>
<dbReference type="InterPro" id="IPR001920">
    <property type="entry name" value="Asp/Glu_race"/>
</dbReference>
<organism evidence="3 4">
    <name type="scientific">Bifidobacterium santillanense</name>
    <dbReference type="NCBI Taxonomy" id="2809028"/>
    <lineage>
        <taxon>Bacteria</taxon>
        <taxon>Bacillati</taxon>
        <taxon>Actinomycetota</taxon>
        <taxon>Actinomycetes</taxon>
        <taxon>Bifidobacteriales</taxon>
        <taxon>Bifidobacteriaceae</taxon>
        <taxon>Bifidobacterium</taxon>
    </lineage>
</organism>
<comment type="similarity">
    <text evidence="1">Belongs to the aspartate/glutamate racemases family.</text>
</comment>
<comment type="caution">
    <text evidence="3">The sequence shown here is derived from an EMBL/GenBank/DDBJ whole genome shotgun (WGS) entry which is preliminary data.</text>
</comment>
<evidence type="ECO:0000256" key="2">
    <source>
        <dbReference type="ARBA" id="ARBA00023235"/>
    </source>
</evidence>
<dbReference type="NCBIfam" id="TIGR00035">
    <property type="entry name" value="asp_race"/>
    <property type="match status" value="1"/>
</dbReference>
<dbReference type="SUPFAM" id="SSF53681">
    <property type="entry name" value="Aspartate/glutamate racemase"/>
    <property type="match status" value="2"/>
</dbReference>
<sequence>MRRPFFAVLGGMGSLATESYVRLVNEGMHATCDQDYLDYVVFNDAGVPDRTAFITGQSDDDPFPVLADDIAKATAIGASFIVLTCNTAHYFYDHFQSLTPVPILHMPRGAVARLSSLYPAADHPRLGFLGTMGSRASGVYRQAAEEAGYTFVEPDDALQERITSLIYDDVKGDRGLDLDRYRSVLDDMLDPDGDCRADALVLGCTELSVLNEAFPMPGLPIVDAQAVLVEDTIARAKALRES</sequence>
<evidence type="ECO:0000313" key="3">
    <source>
        <dbReference type="EMBL" id="MBT1172226.1"/>
    </source>
</evidence>
<reference evidence="3 4" key="1">
    <citation type="journal article" date="2021" name="Environ. Microbiol.">
        <title>Genetic insights into the dark matter of the mammalian gut microbiota through targeted genome reconstruction.</title>
        <authorList>
            <person name="Lugli G.A."/>
            <person name="Alessandri G."/>
            <person name="Milani C."/>
            <person name="Viappiani A."/>
            <person name="Fontana F."/>
            <person name="Tarracchini C."/>
            <person name="Mancabelli L."/>
            <person name="Argentini C."/>
            <person name="Ruiz L."/>
            <person name="Margolles A."/>
            <person name="van Sinderen D."/>
            <person name="Turroni F."/>
            <person name="Ventura M."/>
        </authorList>
    </citation>
    <scope>NUCLEOTIDE SEQUENCE [LARGE SCALE GENOMIC DNA]</scope>
    <source>
        <strain evidence="3 4">MA2</strain>
    </source>
</reference>
<dbReference type="Proteomes" id="UP000773064">
    <property type="component" value="Unassembled WGS sequence"/>
</dbReference>
<dbReference type="PANTHER" id="PTHR21198:SF7">
    <property type="entry name" value="ASPARTATE-GLUTAMATE RACEMASE FAMILY"/>
    <property type="match status" value="1"/>
</dbReference>
<dbReference type="PROSITE" id="PS00924">
    <property type="entry name" value="ASP_GLU_RACEMASE_2"/>
    <property type="match status" value="1"/>
</dbReference>
<dbReference type="Pfam" id="PF01177">
    <property type="entry name" value="Asp_Glu_race"/>
    <property type="match status" value="1"/>
</dbReference>
<dbReference type="InterPro" id="IPR018187">
    <property type="entry name" value="Asp/Glu_racemase_AS_1"/>
</dbReference>
<evidence type="ECO:0000313" key="4">
    <source>
        <dbReference type="Proteomes" id="UP000773064"/>
    </source>
</evidence>
<dbReference type="Gene3D" id="3.40.50.1860">
    <property type="match status" value="2"/>
</dbReference>
<dbReference type="PROSITE" id="PS00923">
    <property type="entry name" value="ASP_GLU_RACEMASE_1"/>
    <property type="match status" value="1"/>
</dbReference>
<proteinExistence type="inferred from homology"/>
<dbReference type="RefSeq" id="WP_214357475.1">
    <property type="nucleotide sequence ID" value="NZ_JAFEJS010000001.1"/>
</dbReference>
<dbReference type="InterPro" id="IPR004380">
    <property type="entry name" value="Asp_race"/>
</dbReference>
<dbReference type="InterPro" id="IPR015942">
    <property type="entry name" value="Asp/Glu/hydantoin_racemase"/>
</dbReference>
<accession>A0ABS5UMT7</accession>